<sequence>MKALTTLALSATAALFAAAAATPAAAAPAPGTTAASASVAGAAGAPSASPVFAARAMAALTPTSVTWTTANSTATGDQDVSAVATNRSGHVAVVWEDDRDSTGPEDAAHSEIFLRLFRDGVAVYELKLSAGGTTGTAWRHLSPDVGLDDKGNAVVVWADDPDGNGFYNIPYRVVSPTGTVLGSGNANASATGQQIQPAVAVDPDGTPSSPSAVAFTVVWEDIQDPSPATVKAAGFTSVTTKAYEVTASQTTGAHHRPDVAVSAAGDATVVWNEDGDGNGFDNIGLVRLAKANGAVTLSRRTANATADGQQRNASVAANTTGEFTVAWESDHTGAPTVWTRSFTSAGTPRHADVEVSPQPGATAPSTGIDDQANVVVGWSIPANGLDVWARGFNPDGTTAGRLPAQFYSDVTTGRQEQPTVAVSPWGEIALTFTDDNDGNQFDQIRLGLGAANSDW</sequence>
<feature type="chain" id="PRO_5035272556" evidence="2">
    <location>
        <begin position="27"/>
        <end position="455"/>
    </location>
</feature>
<reference evidence="3 4" key="1">
    <citation type="submission" date="2021-01" db="EMBL/GenBank/DDBJ databases">
        <title>Whole genome shotgun sequence of Catellatospora chokoriensis NBRC 107358.</title>
        <authorList>
            <person name="Komaki H."/>
            <person name="Tamura T."/>
        </authorList>
    </citation>
    <scope>NUCLEOTIDE SEQUENCE [LARGE SCALE GENOMIC DNA]</scope>
    <source>
        <strain evidence="3 4">NBRC 107358</strain>
    </source>
</reference>
<evidence type="ECO:0000313" key="4">
    <source>
        <dbReference type="Proteomes" id="UP000619293"/>
    </source>
</evidence>
<organism evidence="3 4">
    <name type="scientific">Catellatospora chokoriensis</name>
    <dbReference type="NCBI Taxonomy" id="310353"/>
    <lineage>
        <taxon>Bacteria</taxon>
        <taxon>Bacillati</taxon>
        <taxon>Actinomycetota</taxon>
        <taxon>Actinomycetes</taxon>
        <taxon>Micromonosporales</taxon>
        <taxon>Micromonosporaceae</taxon>
        <taxon>Catellatospora</taxon>
    </lineage>
</organism>
<evidence type="ECO:0000256" key="2">
    <source>
        <dbReference type="SAM" id="SignalP"/>
    </source>
</evidence>
<dbReference type="EMBL" id="BONG01000007">
    <property type="protein sequence ID" value="GIF88246.1"/>
    <property type="molecule type" value="Genomic_DNA"/>
</dbReference>
<dbReference type="RefSeq" id="WP_239120395.1">
    <property type="nucleotide sequence ID" value="NZ_BONG01000007.1"/>
</dbReference>
<proteinExistence type="predicted"/>
<keyword evidence="2" id="KW-0732">Signal</keyword>
<feature type="signal peptide" evidence="2">
    <location>
        <begin position="1"/>
        <end position="26"/>
    </location>
</feature>
<comment type="caution">
    <text evidence="3">The sequence shown here is derived from an EMBL/GenBank/DDBJ whole genome shotgun (WGS) entry which is preliminary data.</text>
</comment>
<gene>
    <name evidence="3" type="ORF">Cch02nite_16900</name>
</gene>
<protein>
    <submittedName>
        <fullName evidence="3">Uncharacterized protein</fullName>
    </submittedName>
</protein>
<accession>A0A8J3JW90</accession>
<keyword evidence="4" id="KW-1185">Reference proteome</keyword>
<evidence type="ECO:0000256" key="1">
    <source>
        <dbReference type="SAM" id="MobiDB-lite"/>
    </source>
</evidence>
<dbReference type="AlphaFoldDB" id="A0A8J3JW90"/>
<name>A0A8J3JW90_9ACTN</name>
<feature type="region of interest" description="Disordered" evidence="1">
    <location>
        <begin position="343"/>
        <end position="367"/>
    </location>
</feature>
<dbReference type="Proteomes" id="UP000619293">
    <property type="component" value="Unassembled WGS sequence"/>
</dbReference>
<evidence type="ECO:0000313" key="3">
    <source>
        <dbReference type="EMBL" id="GIF88246.1"/>
    </source>
</evidence>